<dbReference type="eggNOG" id="COG2814">
    <property type="taxonomic scope" value="Bacteria"/>
</dbReference>
<keyword evidence="2" id="KW-0813">Transport</keyword>
<evidence type="ECO:0000313" key="10">
    <source>
        <dbReference type="EMBL" id="EKF50514.1"/>
    </source>
</evidence>
<evidence type="ECO:0000256" key="5">
    <source>
        <dbReference type="ARBA" id="ARBA00022692"/>
    </source>
</evidence>
<evidence type="ECO:0000256" key="1">
    <source>
        <dbReference type="ARBA" id="ARBA00004429"/>
    </source>
</evidence>
<dbReference type="PANTHER" id="PTHR23522:SF10">
    <property type="entry name" value="3-PHENYLPROPIONIC ACID TRANSPORTER-RELATED"/>
    <property type="match status" value="1"/>
</dbReference>
<evidence type="ECO:0000256" key="6">
    <source>
        <dbReference type="ARBA" id="ARBA00022989"/>
    </source>
</evidence>
<dbReference type="Gene3D" id="1.20.1250.20">
    <property type="entry name" value="MFS general substrate transporter like domains"/>
    <property type="match status" value="2"/>
</dbReference>
<dbReference type="SUPFAM" id="SSF103473">
    <property type="entry name" value="MFS general substrate transporter"/>
    <property type="match status" value="1"/>
</dbReference>
<reference evidence="10 11" key="1">
    <citation type="journal article" date="2012" name="J. Bacteriol.">
        <title>Genome Sequence of the Bacteriocin-Producing Strain Lactococcus garvieae DCC43.</title>
        <authorList>
            <person name="Gabrielsen C."/>
            <person name="Brede D.A."/>
            <person name="Hernandez P.E."/>
            <person name="Nes I.F."/>
            <person name="Diep D.B."/>
        </authorList>
    </citation>
    <scope>NUCLEOTIDE SEQUENCE [LARGE SCALE GENOMIC DNA]</scope>
    <source>
        <strain evidence="10 11">DCC43</strain>
    </source>
</reference>
<evidence type="ECO:0000259" key="9">
    <source>
        <dbReference type="Pfam" id="PF12832"/>
    </source>
</evidence>
<feature type="transmembrane region" description="Helical" evidence="8">
    <location>
        <begin position="229"/>
        <end position="252"/>
    </location>
</feature>
<feature type="transmembrane region" description="Helical" evidence="8">
    <location>
        <begin position="7"/>
        <end position="25"/>
    </location>
</feature>
<feature type="transmembrane region" description="Helical" evidence="8">
    <location>
        <begin position="287"/>
        <end position="310"/>
    </location>
</feature>
<dbReference type="InterPro" id="IPR036259">
    <property type="entry name" value="MFS_trans_sf"/>
</dbReference>
<feature type="transmembrane region" description="Helical" evidence="8">
    <location>
        <begin position="322"/>
        <end position="342"/>
    </location>
</feature>
<evidence type="ECO:0000256" key="2">
    <source>
        <dbReference type="ARBA" id="ARBA00022448"/>
    </source>
</evidence>
<feature type="transmembrane region" description="Helical" evidence="8">
    <location>
        <begin position="264"/>
        <end position="281"/>
    </location>
</feature>
<accession>K2PJY6</accession>
<feature type="transmembrane region" description="Helical" evidence="8">
    <location>
        <begin position="128"/>
        <end position="147"/>
    </location>
</feature>
<dbReference type="EMBL" id="AMQS01000041">
    <property type="protein sequence ID" value="EKF50514.1"/>
    <property type="molecule type" value="Genomic_DNA"/>
</dbReference>
<evidence type="ECO:0000256" key="8">
    <source>
        <dbReference type="SAM" id="Phobius"/>
    </source>
</evidence>
<feature type="domain" description="Major facilitator superfamily associated" evidence="9">
    <location>
        <begin position="23"/>
        <end position="320"/>
    </location>
</feature>
<name>K2PJY6_9LACT</name>
<dbReference type="PANTHER" id="PTHR23522">
    <property type="entry name" value="BLL5896 PROTEIN"/>
    <property type="match status" value="1"/>
</dbReference>
<feature type="transmembrane region" description="Helical" evidence="8">
    <location>
        <begin position="194"/>
        <end position="214"/>
    </location>
</feature>
<proteinExistence type="predicted"/>
<sequence length="384" mass="42552">MFRIQLYLYSVLTAMWIFQFEPLMASKHVSQHVGLQVLALVQLVVIVSIFLYSKLLERSENRNRIIRITLVLRIAISILLFITDVPTFFVIGFLIYQVGAVGCDVFYEGSLLEDINRKGQDFGKYRMFGSLGYATSGFVVSGLLLMGGEISEMLILSAFINSFLLFLNLKAPFSSLTTVKTSKKEVIKLPVSTIFLIGFCALVTSLPGSFGYLFNGYLREQFSLPLEQVTLFVSIAVFLGSAISEVSAFYIVDTLVKKIGAKQVLIIGFIASIIRWGLAIISPNALAFIATYIFHGINFAFLYVGFLSILKFKLGNKVVGTLTMRFNLIANLVGVGLAQMYALTLGTIGVRGILTSYLLISIFAFGFIVVFYKKSTQNKIQTGD</sequence>
<dbReference type="AlphaFoldDB" id="K2PJY6"/>
<feature type="transmembrane region" description="Helical" evidence="8">
    <location>
        <begin position="88"/>
        <end position="107"/>
    </location>
</feature>
<evidence type="ECO:0000313" key="11">
    <source>
        <dbReference type="Proteomes" id="UP000006787"/>
    </source>
</evidence>
<evidence type="ECO:0000256" key="4">
    <source>
        <dbReference type="ARBA" id="ARBA00022519"/>
    </source>
</evidence>
<dbReference type="GO" id="GO:0005886">
    <property type="term" value="C:plasma membrane"/>
    <property type="evidence" value="ECO:0007669"/>
    <property type="project" value="UniProtKB-SubCell"/>
</dbReference>
<keyword evidence="5 8" id="KW-0812">Transmembrane</keyword>
<feature type="transmembrane region" description="Helical" evidence="8">
    <location>
        <begin position="348"/>
        <end position="372"/>
    </location>
</feature>
<comment type="subcellular location">
    <subcellularLocation>
        <location evidence="1">Cell inner membrane</location>
        <topology evidence="1">Multi-pass membrane protein</topology>
    </subcellularLocation>
</comment>
<dbReference type="PATRIC" id="fig|1231377.3.peg.2071"/>
<evidence type="ECO:0000256" key="3">
    <source>
        <dbReference type="ARBA" id="ARBA00022475"/>
    </source>
</evidence>
<keyword evidence="3" id="KW-1003">Cell membrane</keyword>
<dbReference type="InterPro" id="IPR024989">
    <property type="entry name" value="MFS_assoc_dom"/>
</dbReference>
<gene>
    <name evidence="10" type="ORF">C426_2089</name>
</gene>
<feature type="transmembrane region" description="Helical" evidence="8">
    <location>
        <begin position="153"/>
        <end position="173"/>
    </location>
</feature>
<dbReference type="Proteomes" id="UP000006787">
    <property type="component" value="Unassembled WGS sequence"/>
</dbReference>
<evidence type="ECO:0000256" key="7">
    <source>
        <dbReference type="ARBA" id="ARBA00023136"/>
    </source>
</evidence>
<keyword evidence="4" id="KW-0997">Cell inner membrane</keyword>
<feature type="transmembrane region" description="Helical" evidence="8">
    <location>
        <begin position="31"/>
        <end position="53"/>
    </location>
</feature>
<keyword evidence="7 8" id="KW-0472">Membrane</keyword>
<feature type="transmembrane region" description="Helical" evidence="8">
    <location>
        <begin position="65"/>
        <end position="82"/>
    </location>
</feature>
<keyword evidence="6 8" id="KW-1133">Transmembrane helix</keyword>
<comment type="caution">
    <text evidence="10">The sequence shown here is derived from an EMBL/GenBank/DDBJ whole genome shotgun (WGS) entry which is preliminary data.</text>
</comment>
<dbReference type="Pfam" id="PF12832">
    <property type="entry name" value="MFS_1_like"/>
    <property type="match status" value="1"/>
</dbReference>
<organism evidence="10 11">
    <name type="scientific">Lactococcus garvieae DCC43</name>
    <dbReference type="NCBI Taxonomy" id="1231377"/>
    <lineage>
        <taxon>Bacteria</taxon>
        <taxon>Bacillati</taxon>
        <taxon>Bacillota</taxon>
        <taxon>Bacilli</taxon>
        <taxon>Lactobacillales</taxon>
        <taxon>Streptococcaceae</taxon>
        <taxon>Lactococcus</taxon>
    </lineage>
</organism>
<protein>
    <submittedName>
        <fullName evidence="10">Permeases of the major facilitator superfamily</fullName>
    </submittedName>
</protein>